<proteinExistence type="predicted"/>
<dbReference type="PROSITE" id="PS50110">
    <property type="entry name" value="RESPONSE_REGULATORY"/>
    <property type="match status" value="1"/>
</dbReference>
<dbReference type="PANTHER" id="PTHR44591">
    <property type="entry name" value="STRESS RESPONSE REGULATOR PROTEIN 1"/>
    <property type="match status" value="1"/>
</dbReference>
<evidence type="ECO:0000259" key="3">
    <source>
        <dbReference type="PROSITE" id="PS50110"/>
    </source>
</evidence>
<dbReference type="InterPro" id="IPR001789">
    <property type="entry name" value="Sig_transdc_resp-reg_receiver"/>
</dbReference>
<feature type="domain" description="Response regulatory" evidence="3">
    <location>
        <begin position="1"/>
        <end position="98"/>
    </location>
</feature>
<dbReference type="Proteomes" id="UP000287188">
    <property type="component" value="Unassembled WGS sequence"/>
</dbReference>
<dbReference type="Gene3D" id="3.40.50.2300">
    <property type="match status" value="1"/>
</dbReference>
<gene>
    <name evidence="4" type="ORF">KDK_51190</name>
</gene>
<organism evidence="4 5">
    <name type="scientific">Dictyobacter kobayashii</name>
    <dbReference type="NCBI Taxonomy" id="2014872"/>
    <lineage>
        <taxon>Bacteria</taxon>
        <taxon>Bacillati</taxon>
        <taxon>Chloroflexota</taxon>
        <taxon>Ktedonobacteria</taxon>
        <taxon>Ktedonobacterales</taxon>
        <taxon>Dictyobacteraceae</taxon>
        <taxon>Dictyobacter</taxon>
    </lineage>
</organism>
<evidence type="ECO:0000313" key="5">
    <source>
        <dbReference type="Proteomes" id="UP000287188"/>
    </source>
</evidence>
<comment type="caution">
    <text evidence="4">The sequence shown here is derived from an EMBL/GenBank/DDBJ whole genome shotgun (WGS) entry which is preliminary data.</text>
</comment>
<accession>A0A402AQK0</accession>
<dbReference type="SMART" id="SM00448">
    <property type="entry name" value="REC"/>
    <property type="match status" value="1"/>
</dbReference>
<dbReference type="PANTHER" id="PTHR44591:SF3">
    <property type="entry name" value="RESPONSE REGULATORY DOMAIN-CONTAINING PROTEIN"/>
    <property type="match status" value="1"/>
</dbReference>
<keyword evidence="5" id="KW-1185">Reference proteome</keyword>
<name>A0A402AQK0_9CHLR</name>
<dbReference type="EMBL" id="BIFS01000001">
    <property type="protein sequence ID" value="GCE21319.1"/>
    <property type="molecule type" value="Genomic_DNA"/>
</dbReference>
<dbReference type="SUPFAM" id="SSF52172">
    <property type="entry name" value="CheY-like"/>
    <property type="match status" value="1"/>
</dbReference>
<evidence type="ECO:0000256" key="2">
    <source>
        <dbReference type="PROSITE-ProRule" id="PRU00169"/>
    </source>
</evidence>
<keyword evidence="1 2" id="KW-0597">Phosphoprotein</keyword>
<evidence type="ECO:0000256" key="1">
    <source>
        <dbReference type="ARBA" id="ARBA00022553"/>
    </source>
</evidence>
<feature type="modified residue" description="4-aspartylphosphate" evidence="2">
    <location>
        <position position="33"/>
    </location>
</feature>
<protein>
    <recommendedName>
        <fullName evidence="3">Response regulatory domain-containing protein</fullName>
    </recommendedName>
</protein>
<dbReference type="InterPro" id="IPR011006">
    <property type="entry name" value="CheY-like_superfamily"/>
</dbReference>
<sequence length="99" mass="11165">MILEDAGYEVLTTRDGQTVQDMKEDLPDLLLLDIWMSGMDGAVICQYLKSQHSTKHIPIILCSANKDTQKLARSSGADDFIAKPFEMMDLVNKVEKYIN</sequence>
<evidence type="ECO:0000313" key="4">
    <source>
        <dbReference type="EMBL" id="GCE21319.1"/>
    </source>
</evidence>
<reference evidence="5" key="1">
    <citation type="submission" date="2018-12" db="EMBL/GenBank/DDBJ databases">
        <title>Tengunoibacter tsumagoiensis gen. nov., sp. nov., Dictyobacter kobayashii sp. nov., D. alpinus sp. nov., and D. joshuensis sp. nov. and description of Dictyobacteraceae fam. nov. within the order Ktedonobacterales isolated from Tengu-no-mugimeshi.</title>
        <authorList>
            <person name="Wang C.M."/>
            <person name="Zheng Y."/>
            <person name="Sakai Y."/>
            <person name="Toyoda A."/>
            <person name="Minakuchi Y."/>
            <person name="Abe K."/>
            <person name="Yokota A."/>
            <person name="Yabe S."/>
        </authorList>
    </citation>
    <scope>NUCLEOTIDE SEQUENCE [LARGE SCALE GENOMIC DNA]</scope>
    <source>
        <strain evidence="5">Uno11</strain>
    </source>
</reference>
<dbReference type="GO" id="GO:0000160">
    <property type="term" value="P:phosphorelay signal transduction system"/>
    <property type="evidence" value="ECO:0007669"/>
    <property type="project" value="InterPro"/>
</dbReference>
<dbReference type="Pfam" id="PF00072">
    <property type="entry name" value="Response_reg"/>
    <property type="match status" value="1"/>
</dbReference>
<dbReference type="InterPro" id="IPR050595">
    <property type="entry name" value="Bact_response_regulator"/>
</dbReference>
<dbReference type="AlphaFoldDB" id="A0A402AQK0"/>